<name>A0A4Q7P118_9FLAO</name>
<sequence length="65" mass="8126">MQSEKDQKYWKDYTEFIQEVENLTNLSPAALLLRYEELIAELNDEEEDYFLEWKYELNLDRKFRK</sequence>
<protein>
    <submittedName>
        <fullName evidence="1">Uncharacterized protein</fullName>
    </submittedName>
</protein>
<organism evidence="1 2">
    <name type="scientific">Aquimarina brevivitae</name>
    <dbReference type="NCBI Taxonomy" id="323412"/>
    <lineage>
        <taxon>Bacteria</taxon>
        <taxon>Pseudomonadati</taxon>
        <taxon>Bacteroidota</taxon>
        <taxon>Flavobacteriia</taxon>
        <taxon>Flavobacteriales</taxon>
        <taxon>Flavobacteriaceae</taxon>
        <taxon>Aquimarina</taxon>
    </lineage>
</organism>
<evidence type="ECO:0000313" key="1">
    <source>
        <dbReference type="EMBL" id="RZS93247.1"/>
    </source>
</evidence>
<evidence type="ECO:0000313" key="2">
    <source>
        <dbReference type="Proteomes" id="UP000292262"/>
    </source>
</evidence>
<dbReference type="RefSeq" id="WP_130286388.1">
    <property type="nucleotide sequence ID" value="NZ_SGXE01000002.1"/>
</dbReference>
<accession>A0A4Q7P118</accession>
<reference evidence="1 2" key="1">
    <citation type="submission" date="2019-02" db="EMBL/GenBank/DDBJ databases">
        <title>Genomic Encyclopedia of Type Strains, Phase IV (KMG-IV): sequencing the most valuable type-strain genomes for metagenomic binning, comparative biology and taxonomic classification.</title>
        <authorList>
            <person name="Goeker M."/>
        </authorList>
    </citation>
    <scope>NUCLEOTIDE SEQUENCE [LARGE SCALE GENOMIC DNA]</scope>
    <source>
        <strain evidence="1 2">DSM 17196</strain>
    </source>
</reference>
<gene>
    <name evidence="1" type="ORF">EV197_1823</name>
</gene>
<dbReference type="Proteomes" id="UP000292262">
    <property type="component" value="Unassembled WGS sequence"/>
</dbReference>
<comment type="caution">
    <text evidence="1">The sequence shown here is derived from an EMBL/GenBank/DDBJ whole genome shotgun (WGS) entry which is preliminary data.</text>
</comment>
<dbReference type="EMBL" id="SGXE01000002">
    <property type="protein sequence ID" value="RZS93247.1"/>
    <property type="molecule type" value="Genomic_DNA"/>
</dbReference>
<dbReference type="AlphaFoldDB" id="A0A4Q7P118"/>
<proteinExistence type="predicted"/>
<keyword evidence="2" id="KW-1185">Reference proteome</keyword>